<dbReference type="InterPro" id="IPR006076">
    <property type="entry name" value="FAD-dep_OxRdtase"/>
</dbReference>
<name>A0ABS6G095_9FIRM</name>
<evidence type="ECO:0000313" key="3">
    <source>
        <dbReference type="Proteomes" id="UP000779508"/>
    </source>
</evidence>
<dbReference type="PANTHER" id="PTHR13847">
    <property type="entry name" value="SARCOSINE DEHYDROGENASE-RELATED"/>
    <property type="match status" value="1"/>
</dbReference>
<dbReference type="EMBL" id="JAHLQK010000002">
    <property type="protein sequence ID" value="MBU5675922.1"/>
    <property type="molecule type" value="Genomic_DNA"/>
</dbReference>
<dbReference type="PANTHER" id="PTHR13847:SF274">
    <property type="entry name" value="RIESKE 2FE-2S IRON-SULFUR PROTEIN YHFW-RELATED"/>
    <property type="match status" value="1"/>
</dbReference>
<dbReference type="Proteomes" id="UP000779508">
    <property type="component" value="Unassembled WGS sequence"/>
</dbReference>
<protein>
    <submittedName>
        <fullName evidence="2">FAD-dependent oxidoreductase</fullName>
    </submittedName>
</protein>
<evidence type="ECO:0000313" key="2">
    <source>
        <dbReference type="EMBL" id="MBU5675922.1"/>
    </source>
</evidence>
<proteinExistence type="predicted"/>
<sequence length="514" mass="57565">MEQYYSPDKGFTKEPESYWIASTDTTNYPTLEEDINVDVAIVGGGMTGITSGYLLKKEGLNVAIVDADRILNGITGHTTAKITSQHDLIYDKMINQIGMEKAKQYAESNEKAIKFIAQIVEEKNIDCDFSWQSAYVYTQSDTYVDQIKNEVKAAQDLGIKASYVEDLPLPFPIKAAVRFDEQAKFHPRKYLLSLAEDVAGDGSYIFENTKAVDIEEEDDNKYSIVMGNGKKIIASKIIIASHYPLSNIKGLYFARIYQERAYIIAIKAKSKFPDGMYISAEEPTRSLRSHPFGDEELILIAGENHKTGHGDDINTHYKNLVDFANETFEVEEVLYRWSAQDCMTMDDIPFIGSINSAHPNIYIATGFKKWGMTSSTVSAMILKDFITKGESPWAEVYDPSRFISDGSIWTFIKENLDVAVNFISGKLFPGSPNNDIEKGEGKIIDINGQKVGAYRDEEGKLYFVNTGCTHLGCQVKWNSAERTWDCPCHGSRFSPAGDVIEGPTVKPLERIEVD</sequence>
<gene>
    <name evidence="2" type="ORF">KQI88_05800</name>
</gene>
<comment type="caution">
    <text evidence="2">The sequence shown here is derived from an EMBL/GenBank/DDBJ whole genome shotgun (WGS) entry which is preliminary data.</text>
</comment>
<evidence type="ECO:0000259" key="1">
    <source>
        <dbReference type="PROSITE" id="PS51296"/>
    </source>
</evidence>
<dbReference type="InterPro" id="IPR017941">
    <property type="entry name" value="Rieske_2Fe-2S"/>
</dbReference>
<dbReference type="CDD" id="cd03477">
    <property type="entry name" value="Rieske_YhfW_C"/>
    <property type="match status" value="1"/>
</dbReference>
<dbReference type="Pfam" id="PF01266">
    <property type="entry name" value="DAO"/>
    <property type="match status" value="1"/>
</dbReference>
<reference evidence="2 3" key="1">
    <citation type="submission" date="2021-06" db="EMBL/GenBank/DDBJ databases">
        <authorList>
            <person name="Sun Q."/>
            <person name="Li D."/>
        </authorList>
    </citation>
    <scope>NUCLEOTIDE SEQUENCE [LARGE SCALE GENOMIC DNA]</scope>
    <source>
        <strain evidence="2 3">MSJ-5</strain>
    </source>
</reference>
<dbReference type="RefSeq" id="WP_216415412.1">
    <property type="nucleotide sequence ID" value="NZ_JAHLQK010000002.1"/>
</dbReference>
<accession>A0ABS6G095</accession>
<dbReference type="InterPro" id="IPR038010">
    <property type="entry name" value="YhfW_C"/>
</dbReference>
<feature type="domain" description="Rieske" evidence="1">
    <location>
        <begin position="428"/>
        <end position="514"/>
    </location>
</feature>
<keyword evidence="3" id="KW-1185">Reference proteome</keyword>
<dbReference type="Pfam" id="PF00355">
    <property type="entry name" value="Rieske"/>
    <property type="match status" value="1"/>
</dbReference>
<organism evidence="2 3">
    <name type="scientific">Alkaliphilus flagellatus</name>
    <dbReference type="NCBI Taxonomy" id="2841507"/>
    <lineage>
        <taxon>Bacteria</taxon>
        <taxon>Bacillati</taxon>
        <taxon>Bacillota</taxon>
        <taxon>Clostridia</taxon>
        <taxon>Peptostreptococcales</taxon>
        <taxon>Natronincolaceae</taxon>
        <taxon>Alkaliphilus</taxon>
    </lineage>
</organism>
<dbReference type="PROSITE" id="PS51296">
    <property type="entry name" value="RIESKE"/>
    <property type="match status" value="1"/>
</dbReference>